<keyword evidence="11" id="KW-0653">Protein transport</keyword>
<dbReference type="OrthoDB" id="1701437at2759"/>
<dbReference type="GO" id="GO:0016567">
    <property type="term" value="P:protein ubiquitination"/>
    <property type="evidence" value="ECO:0007669"/>
    <property type="project" value="UniProtKB-ARBA"/>
</dbReference>
<dbReference type="AlphaFoldDB" id="A0A2H3JI46"/>
<protein>
    <recommendedName>
        <fullName evidence="17">RING-type E3 ubiquitin transferase (cysteine targeting)</fullName>
        <ecNumber evidence="17">2.3.2.36</ecNumber>
    </recommendedName>
    <alternativeName>
        <fullName evidence="15">Peroxin-2</fullName>
    </alternativeName>
</protein>
<dbReference type="Pfam" id="PF04757">
    <property type="entry name" value="Pex2_Pex12"/>
    <property type="match status" value="1"/>
</dbReference>
<evidence type="ECO:0000313" key="21">
    <source>
        <dbReference type="Proteomes" id="UP000218811"/>
    </source>
</evidence>
<evidence type="ECO:0000256" key="5">
    <source>
        <dbReference type="ARBA" id="ARBA00022679"/>
    </source>
</evidence>
<dbReference type="GO" id="GO:0008270">
    <property type="term" value="F:zinc ion binding"/>
    <property type="evidence" value="ECO:0007669"/>
    <property type="project" value="UniProtKB-KW"/>
</dbReference>
<feature type="region of interest" description="Disordered" evidence="18">
    <location>
        <begin position="392"/>
        <end position="440"/>
    </location>
</feature>
<evidence type="ECO:0000256" key="18">
    <source>
        <dbReference type="SAM" id="MobiDB-lite"/>
    </source>
</evidence>
<comment type="pathway">
    <text evidence="2">Protein modification; protein ubiquitination.</text>
</comment>
<keyword evidence="4" id="KW-0813">Transport</keyword>
<dbReference type="PROSITE" id="PS00518">
    <property type="entry name" value="ZF_RING_1"/>
    <property type="match status" value="1"/>
</dbReference>
<evidence type="ECO:0000256" key="3">
    <source>
        <dbReference type="ARBA" id="ARBA00008704"/>
    </source>
</evidence>
<dbReference type="GO" id="GO:0005778">
    <property type="term" value="C:peroxisomal membrane"/>
    <property type="evidence" value="ECO:0007669"/>
    <property type="project" value="UniProtKB-SubCell"/>
</dbReference>
<evidence type="ECO:0000256" key="2">
    <source>
        <dbReference type="ARBA" id="ARBA00004906"/>
    </source>
</evidence>
<evidence type="ECO:0000256" key="11">
    <source>
        <dbReference type="ARBA" id="ARBA00022927"/>
    </source>
</evidence>
<evidence type="ECO:0000256" key="8">
    <source>
        <dbReference type="ARBA" id="ARBA00022771"/>
    </source>
</evidence>
<dbReference type="InterPro" id="IPR001841">
    <property type="entry name" value="Znf_RING"/>
</dbReference>
<dbReference type="PANTHER" id="PTHR48178:SF1">
    <property type="entry name" value="PEROXISOME BIOGENESIS FACTOR 2"/>
    <property type="match status" value="1"/>
</dbReference>
<dbReference type="EC" id="2.3.2.36" evidence="17"/>
<dbReference type="GO" id="GO:0061630">
    <property type="term" value="F:ubiquitin protein ligase activity"/>
    <property type="evidence" value="ECO:0007669"/>
    <property type="project" value="UniProtKB-EC"/>
</dbReference>
<evidence type="ECO:0000256" key="15">
    <source>
        <dbReference type="ARBA" id="ARBA00032511"/>
    </source>
</evidence>
<evidence type="ECO:0000256" key="10">
    <source>
        <dbReference type="ARBA" id="ARBA00022833"/>
    </source>
</evidence>
<dbReference type="InterPro" id="IPR025654">
    <property type="entry name" value="PEX2/10"/>
</dbReference>
<evidence type="ECO:0000256" key="14">
    <source>
        <dbReference type="ARBA" id="ARBA00023140"/>
    </source>
</evidence>
<keyword evidence="5" id="KW-0808">Transferase</keyword>
<keyword evidence="12" id="KW-1133">Transmembrane helix</keyword>
<dbReference type="PANTHER" id="PTHR48178">
    <property type="entry name" value="PEROXISOME BIOGENESIS FACTOR 2"/>
    <property type="match status" value="1"/>
</dbReference>
<dbReference type="STRING" id="742152.A0A2H3JI46"/>
<feature type="domain" description="RING-type" evidence="19">
    <location>
        <begin position="288"/>
        <end position="380"/>
    </location>
</feature>
<dbReference type="GO" id="GO:0016562">
    <property type="term" value="P:protein import into peroxisome matrix, receptor recycling"/>
    <property type="evidence" value="ECO:0007669"/>
    <property type="project" value="UniProtKB-ARBA"/>
</dbReference>
<evidence type="ECO:0000256" key="7">
    <source>
        <dbReference type="ARBA" id="ARBA00022723"/>
    </source>
</evidence>
<gene>
    <name evidence="20" type="ORF">WOLCODRAFT_118481</name>
</gene>
<keyword evidence="10" id="KW-0862">Zinc</keyword>
<evidence type="ECO:0000256" key="12">
    <source>
        <dbReference type="ARBA" id="ARBA00022989"/>
    </source>
</evidence>
<comment type="catalytic activity">
    <reaction evidence="16">
        <text>[E2 ubiquitin-conjugating enzyme]-S-ubiquitinyl-L-cysteine + [acceptor protein]-L-cysteine = [E2 ubiquitin-conjugating enzyme]-L-cysteine + [acceptor protein]-S-ubiquitinyl-L-cysteine.</text>
        <dbReference type="EC" id="2.3.2.36"/>
    </reaction>
</comment>
<evidence type="ECO:0000313" key="20">
    <source>
        <dbReference type="EMBL" id="PCH41235.1"/>
    </source>
</evidence>
<evidence type="ECO:0000256" key="1">
    <source>
        <dbReference type="ARBA" id="ARBA00004585"/>
    </source>
</evidence>
<feature type="compositionally biased region" description="Polar residues" evidence="18">
    <location>
        <begin position="426"/>
        <end position="440"/>
    </location>
</feature>
<keyword evidence="13" id="KW-0472">Membrane</keyword>
<keyword evidence="7" id="KW-0479">Metal-binding</keyword>
<dbReference type="EMBL" id="KB468113">
    <property type="protein sequence ID" value="PCH41235.1"/>
    <property type="molecule type" value="Genomic_DNA"/>
</dbReference>
<dbReference type="Proteomes" id="UP000218811">
    <property type="component" value="Unassembled WGS sequence"/>
</dbReference>
<comment type="subcellular location">
    <subcellularLocation>
        <location evidence="1">Peroxisome membrane</location>
        <topology evidence="1">Multi-pass membrane protein</topology>
    </subcellularLocation>
</comment>
<evidence type="ECO:0000256" key="17">
    <source>
        <dbReference type="ARBA" id="ARBA00034523"/>
    </source>
</evidence>
<evidence type="ECO:0000256" key="16">
    <source>
        <dbReference type="ARBA" id="ARBA00034438"/>
    </source>
</evidence>
<dbReference type="InterPro" id="IPR006845">
    <property type="entry name" value="Pex_N"/>
</dbReference>
<keyword evidence="6" id="KW-0812">Transmembrane</keyword>
<keyword evidence="8" id="KW-0863">Zinc-finger</keyword>
<dbReference type="OMA" id="WHGLMEL"/>
<evidence type="ECO:0000256" key="4">
    <source>
        <dbReference type="ARBA" id="ARBA00022448"/>
    </source>
</evidence>
<evidence type="ECO:0000256" key="6">
    <source>
        <dbReference type="ARBA" id="ARBA00022692"/>
    </source>
</evidence>
<proteinExistence type="inferred from homology"/>
<evidence type="ECO:0000259" key="19">
    <source>
        <dbReference type="SMART" id="SM00184"/>
    </source>
</evidence>
<dbReference type="InterPro" id="IPR017907">
    <property type="entry name" value="Znf_RING_CS"/>
</dbReference>
<keyword evidence="14" id="KW-0576">Peroxisome</keyword>
<evidence type="ECO:0000256" key="9">
    <source>
        <dbReference type="ARBA" id="ARBA00022786"/>
    </source>
</evidence>
<evidence type="ECO:0000256" key="13">
    <source>
        <dbReference type="ARBA" id="ARBA00023136"/>
    </source>
</evidence>
<feature type="compositionally biased region" description="Acidic residues" evidence="18">
    <location>
        <begin position="397"/>
        <end position="423"/>
    </location>
</feature>
<name>A0A2H3JI46_WOLCO</name>
<sequence length="440" mass="49113">MTSPTDTWQQAWQSAQPQLSRARESVTSVSPLARVTRVGQLDSELLDQELVQVLKEPLEKAFSLVNSAWKARFEPELVLFIQLVLYKLSVWNDGASYGARLQGLKYDLPRGYIRSRTLLIHGSLTLLVPYAHTRIRAHALSHAWPDAPSSDRRRKAWEFLSRLESLHSLLGLANFIAFLYNSRYRTLIDRLLNMRLVSARRLVRRDVSYEFMNRQMVWHAFTEFLLFLLPLINTRALRRRISNFASQLSPGTLLPHRARSLLGLSTPETSSAATSRRGKYWALPADQCAICAEDASARVDFADPANALASMSNSAYTSTDVRPDASADADAPPAFPIHSPYMTSCGHVYCYYCVSARMLRTAEEHAGVGPGGSHWACLRCTEGVTGAERVAAQAEGPEYESGVEDDDEGEYEYEYGSSEDLEFTDMSGSVGSYSESGMSE</sequence>
<organism evidence="20 21">
    <name type="scientific">Wolfiporia cocos (strain MD-104)</name>
    <name type="common">Brown rot fungus</name>
    <dbReference type="NCBI Taxonomy" id="742152"/>
    <lineage>
        <taxon>Eukaryota</taxon>
        <taxon>Fungi</taxon>
        <taxon>Dikarya</taxon>
        <taxon>Basidiomycota</taxon>
        <taxon>Agaricomycotina</taxon>
        <taxon>Agaricomycetes</taxon>
        <taxon>Polyporales</taxon>
        <taxon>Phaeolaceae</taxon>
        <taxon>Wolfiporia</taxon>
    </lineage>
</organism>
<keyword evidence="9" id="KW-0833">Ubl conjugation pathway</keyword>
<comment type="similarity">
    <text evidence="3">Belongs to the pex2/pex10/pex12 family.</text>
</comment>
<keyword evidence="21" id="KW-1185">Reference proteome</keyword>
<accession>A0A2H3JI46</accession>
<reference evidence="20 21" key="1">
    <citation type="journal article" date="2012" name="Science">
        <title>The Paleozoic origin of enzymatic lignin decomposition reconstructed from 31 fungal genomes.</title>
        <authorList>
            <person name="Floudas D."/>
            <person name="Binder M."/>
            <person name="Riley R."/>
            <person name="Barry K."/>
            <person name="Blanchette R.A."/>
            <person name="Henrissat B."/>
            <person name="Martinez A.T."/>
            <person name="Otillar R."/>
            <person name="Spatafora J.W."/>
            <person name="Yadav J.S."/>
            <person name="Aerts A."/>
            <person name="Benoit I."/>
            <person name="Boyd A."/>
            <person name="Carlson A."/>
            <person name="Copeland A."/>
            <person name="Coutinho P.M."/>
            <person name="de Vries R.P."/>
            <person name="Ferreira P."/>
            <person name="Findley K."/>
            <person name="Foster B."/>
            <person name="Gaskell J."/>
            <person name="Glotzer D."/>
            <person name="Gorecki P."/>
            <person name="Heitman J."/>
            <person name="Hesse C."/>
            <person name="Hori C."/>
            <person name="Igarashi K."/>
            <person name="Jurgens J.A."/>
            <person name="Kallen N."/>
            <person name="Kersten P."/>
            <person name="Kohler A."/>
            <person name="Kuees U."/>
            <person name="Kumar T.K.A."/>
            <person name="Kuo A."/>
            <person name="LaButti K."/>
            <person name="Larrondo L.F."/>
            <person name="Lindquist E."/>
            <person name="Ling A."/>
            <person name="Lombard V."/>
            <person name="Lucas S."/>
            <person name="Lundell T."/>
            <person name="Martin R."/>
            <person name="McLaughlin D.J."/>
            <person name="Morgenstern I."/>
            <person name="Morin E."/>
            <person name="Murat C."/>
            <person name="Nagy L.G."/>
            <person name="Nolan M."/>
            <person name="Ohm R.A."/>
            <person name="Patyshakuliyeva A."/>
            <person name="Rokas A."/>
            <person name="Ruiz-Duenas F.J."/>
            <person name="Sabat G."/>
            <person name="Salamov A."/>
            <person name="Samejima M."/>
            <person name="Schmutz J."/>
            <person name="Slot J.C."/>
            <person name="St John F."/>
            <person name="Stenlid J."/>
            <person name="Sun H."/>
            <person name="Sun S."/>
            <person name="Syed K."/>
            <person name="Tsang A."/>
            <person name="Wiebenga A."/>
            <person name="Young D."/>
            <person name="Pisabarro A."/>
            <person name="Eastwood D.C."/>
            <person name="Martin F."/>
            <person name="Cullen D."/>
            <person name="Grigoriev I.V."/>
            <person name="Hibbett D.S."/>
        </authorList>
    </citation>
    <scope>NUCLEOTIDE SEQUENCE [LARGE SCALE GENOMIC DNA]</scope>
    <source>
        <strain evidence="20 21">MD-104</strain>
    </source>
</reference>
<dbReference type="SMART" id="SM00184">
    <property type="entry name" value="RING"/>
    <property type="match status" value="1"/>
</dbReference>